<evidence type="ECO:0000256" key="3">
    <source>
        <dbReference type="ARBA" id="ARBA00022989"/>
    </source>
</evidence>
<sequence length="222" mass="23399">MFGIILTIIAFELGVTIRNKWRNPLLNPILIATVLIIGFLTVTGIKYETYKVGGDYISFFLGPVTVLLAVPLYRHIQALKNNWLPILTGILVGCITSIACVIACAKIFNISKTLMLSLIPKSITIPMGSVVSEQIGGIPSITIVAIVITGITGAVTAPLVCRFFRIGNPVAQGVAIGTASHALGTTKAMEIGEVQGAMSSLSIGVAGVMTVFVTPVMLNIFA</sequence>
<evidence type="ECO:0000256" key="4">
    <source>
        <dbReference type="ARBA" id="ARBA00023136"/>
    </source>
</evidence>
<evidence type="ECO:0000256" key="1">
    <source>
        <dbReference type="ARBA" id="ARBA00004141"/>
    </source>
</evidence>
<accession>A0A380S9K5</accession>
<name>A0A380S9K5_FIBSU</name>
<dbReference type="InterPro" id="IPR007300">
    <property type="entry name" value="CidB/LrgB"/>
</dbReference>
<feature type="transmembrane region" description="Helical" evidence="5">
    <location>
        <begin position="197"/>
        <end position="221"/>
    </location>
</feature>
<evidence type="ECO:0000313" key="7">
    <source>
        <dbReference type="Proteomes" id="UP000255423"/>
    </source>
</evidence>
<protein>
    <submittedName>
        <fullName evidence="6">TIGR00659 family protein</fullName>
    </submittedName>
</protein>
<feature type="transmembrane region" description="Helical" evidence="5">
    <location>
        <begin position="83"/>
        <end position="108"/>
    </location>
</feature>
<reference evidence="6 7" key="1">
    <citation type="submission" date="2017-08" db="EMBL/GenBank/DDBJ databases">
        <authorList>
            <person name="de Groot N.N."/>
        </authorList>
    </citation>
    <scope>NUCLEOTIDE SEQUENCE [LARGE SCALE GENOMIC DNA]</scope>
    <source>
        <strain evidence="6 7">HM2</strain>
    </source>
</reference>
<dbReference type="PANTHER" id="PTHR30249:SF0">
    <property type="entry name" value="PLASTIDAL GLYCOLATE_GLYCERATE TRANSLOCATOR 1, CHLOROPLASTIC"/>
    <property type="match status" value="1"/>
</dbReference>
<dbReference type="EMBL" id="UHJL01000005">
    <property type="protein sequence ID" value="SUQ25906.1"/>
    <property type="molecule type" value="Genomic_DNA"/>
</dbReference>
<dbReference type="Pfam" id="PF04172">
    <property type="entry name" value="LrgB"/>
    <property type="match status" value="1"/>
</dbReference>
<evidence type="ECO:0000313" key="6">
    <source>
        <dbReference type="EMBL" id="SUQ25906.1"/>
    </source>
</evidence>
<feature type="transmembrane region" description="Helical" evidence="5">
    <location>
        <begin position="57"/>
        <end position="76"/>
    </location>
</feature>
<comment type="subcellular location">
    <subcellularLocation>
        <location evidence="1">Membrane</location>
        <topology evidence="1">Multi-pass membrane protein</topology>
    </subcellularLocation>
</comment>
<keyword evidence="3 5" id="KW-1133">Transmembrane helix</keyword>
<keyword evidence="2 5" id="KW-0812">Transmembrane</keyword>
<dbReference type="PANTHER" id="PTHR30249">
    <property type="entry name" value="PUTATIVE SEROTONIN TRANSPORTER"/>
    <property type="match status" value="1"/>
</dbReference>
<organism evidence="6 7">
    <name type="scientific">Fibrobacter succinogenes</name>
    <name type="common">Bacteroides succinogenes</name>
    <dbReference type="NCBI Taxonomy" id="833"/>
    <lineage>
        <taxon>Bacteria</taxon>
        <taxon>Pseudomonadati</taxon>
        <taxon>Fibrobacterota</taxon>
        <taxon>Fibrobacteria</taxon>
        <taxon>Fibrobacterales</taxon>
        <taxon>Fibrobacteraceae</taxon>
        <taxon>Fibrobacter</taxon>
    </lineage>
</organism>
<gene>
    <name evidence="6" type="ORF">SAMN05661053_2708</name>
</gene>
<proteinExistence type="predicted"/>
<keyword evidence="4 5" id="KW-0472">Membrane</keyword>
<dbReference type="AlphaFoldDB" id="A0A380S9K5"/>
<dbReference type="RefSeq" id="WP_109573545.1">
    <property type="nucleotide sequence ID" value="NZ_UHJL01000005.1"/>
</dbReference>
<feature type="transmembrane region" description="Helical" evidence="5">
    <location>
        <begin position="137"/>
        <end position="160"/>
    </location>
</feature>
<dbReference type="GO" id="GO:0016020">
    <property type="term" value="C:membrane"/>
    <property type="evidence" value="ECO:0007669"/>
    <property type="project" value="UniProtKB-SubCell"/>
</dbReference>
<evidence type="ECO:0000256" key="5">
    <source>
        <dbReference type="SAM" id="Phobius"/>
    </source>
</evidence>
<evidence type="ECO:0000256" key="2">
    <source>
        <dbReference type="ARBA" id="ARBA00022692"/>
    </source>
</evidence>
<feature type="transmembrane region" description="Helical" evidence="5">
    <location>
        <begin position="25"/>
        <end position="45"/>
    </location>
</feature>
<dbReference type="Proteomes" id="UP000255423">
    <property type="component" value="Unassembled WGS sequence"/>
</dbReference>